<evidence type="ECO:0000256" key="3">
    <source>
        <dbReference type="ARBA" id="ARBA00023125"/>
    </source>
</evidence>
<evidence type="ECO:0000313" key="8">
    <source>
        <dbReference type="Proteomes" id="UP000317209"/>
    </source>
</evidence>
<dbReference type="Pfam" id="PF00440">
    <property type="entry name" value="TetR_N"/>
    <property type="match status" value="1"/>
</dbReference>
<protein>
    <submittedName>
        <fullName evidence="7">TetR family transcriptional regulator</fullName>
    </submittedName>
</protein>
<dbReference type="InterPro" id="IPR036271">
    <property type="entry name" value="Tet_transcr_reg_TetR-rel_C_sf"/>
</dbReference>
<dbReference type="OrthoDB" id="9816296at2"/>
<evidence type="ECO:0000256" key="4">
    <source>
        <dbReference type="ARBA" id="ARBA00023163"/>
    </source>
</evidence>
<evidence type="ECO:0000259" key="6">
    <source>
        <dbReference type="PROSITE" id="PS50977"/>
    </source>
</evidence>
<dbReference type="EMBL" id="VFOX01000001">
    <property type="protein sequence ID" value="TQL86218.1"/>
    <property type="molecule type" value="Genomic_DNA"/>
</dbReference>
<feature type="domain" description="HTH tetR-type" evidence="6">
    <location>
        <begin position="8"/>
        <end position="68"/>
    </location>
</feature>
<dbReference type="RefSeq" id="WP_141872094.1">
    <property type="nucleotide sequence ID" value="NZ_VFOX01000001.1"/>
</dbReference>
<dbReference type="PROSITE" id="PS50977">
    <property type="entry name" value="HTH_TETR_2"/>
    <property type="match status" value="1"/>
</dbReference>
<dbReference type="SUPFAM" id="SSF46689">
    <property type="entry name" value="Homeodomain-like"/>
    <property type="match status" value="1"/>
</dbReference>
<evidence type="ECO:0000256" key="5">
    <source>
        <dbReference type="PROSITE-ProRule" id="PRU00335"/>
    </source>
</evidence>
<keyword evidence="1" id="KW-0678">Repressor</keyword>
<sequence>MSRSIDLAARKAQLAEAVWQVILDRGISAVSVRTVADQAGLVVGSLRHVFPTRAELLSFSAELMVQRATERVLATPWSDDPQQYALDVITRLLPLEPDSSAELEVNLALIAEAPAQPSLGDIRDHAHTQLLEACVRLVELLTGKSRDPELIFTARRLHAVVDGLALHLLHNETDDTEWALAIVRDEIARIAAGHAQGG</sequence>
<dbReference type="SUPFAM" id="SSF48498">
    <property type="entry name" value="Tetracyclin repressor-like, C-terminal domain"/>
    <property type="match status" value="1"/>
</dbReference>
<evidence type="ECO:0000313" key="7">
    <source>
        <dbReference type="EMBL" id="TQL86218.1"/>
    </source>
</evidence>
<reference evidence="7 8" key="1">
    <citation type="submission" date="2019-06" db="EMBL/GenBank/DDBJ databases">
        <title>Sequencing the genomes of 1000 actinobacteria strains.</title>
        <authorList>
            <person name="Klenk H.-P."/>
        </authorList>
    </citation>
    <scope>NUCLEOTIDE SEQUENCE [LARGE SCALE GENOMIC DNA]</scope>
    <source>
        <strain evidence="7 8">DSM 20169</strain>
    </source>
</reference>
<keyword evidence="3 5" id="KW-0238">DNA-binding</keyword>
<keyword evidence="2" id="KW-0805">Transcription regulation</keyword>
<evidence type="ECO:0000256" key="1">
    <source>
        <dbReference type="ARBA" id="ARBA00022491"/>
    </source>
</evidence>
<dbReference type="InterPro" id="IPR009057">
    <property type="entry name" value="Homeodomain-like_sf"/>
</dbReference>
<dbReference type="InterPro" id="IPR001647">
    <property type="entry name" value="HTH_TetR"/>
</dbReference>
<evidence type="ECO:0000256" key="2">
    <source>
        <dbReference type="ARBA" id="ARBA00023015"/>
    </source>
</evidence>
<name>A0A543BN63_9MICO</name>
<dbReference type="Gene3D" id="1.10.357.10">
    <property type="entry name" value="Tetracycline Repressor, domain 2"/>
    <property type="match status" value="1"/>
</dbReference>
<gene>
    <name evidence="7" type="ORF">FB560_1868</name>
</gene>
<dbReference type="AlphaFoldDB" id="A0A543BN63"/>
<proteinExistence type="predicted"/>
<dbReference type="GO" id="GO:0003677">
    <property type="term" value="F:DNA binding"/>
    <property type="evidence" value="ECO:0007669"/>
    <property type="project" value="UniProtKB-UniRule"/>
</dbReference>
<organism evidence="7 8">
    <name type="scientific">Microbacterium saperdae</name>
    <dbReference type="NCBI Taxonomy" id="69368"/>
    <lineage>
        <taxon>Bacteria</taxon>
        <taxon>Bacillati</taxon>
        <taxon>Actinomycetota</taxon>
        <taxon>Actinomycetes</taxon>
        <taxon>Micrococcales</taxon>
        <taxon>Microbacteriaceae</taxon>
        <taxon>Microbacterium</taxon>
    </lineage>
</organism>
<feature type="DNA-binding region" description="H-T-H motif" evidence="5">
    <location>
        <begin position="31"/>
        <end position="50"/>
    </location>
</feature>
<dbReference type="InterPro" id="IPR039538">
    <property type="entry name" value="BetI_C"/>
</dbReference>
<keyword evidence="8" id="KW-1185">Reference proteome</keyword>
<dbReference type="Proteomes" id="UP000317209">
    <property type="component" value="Unassembled WGS sequence"/>
</dbReference>
<dbReference type="Pfam" id="PF13977">
    <property type="entry name" value="TetR_C_6"/>
    <property type="match status" value="1"/>
</dbReference>
<keyword evidence="4" id="KW-0804">Transcription</keyword>
<comment type="caution">
    <text evidence="7">The sequence shown here is derived from an EMBL/GenBank/DDBJ whole genome shotgun (WGS) entry which is preliminary data.</text>
</comment>
<accession>A0A543BN63</accession>